<comment type="caution">
    <text evidence="2">The sequence shown here is derived from an EMBL/GenBank/DDBJ whole genome shotgun (WGS) entry which is preliminary data.</text>
</comment>
<dbReference type="Proteomes" id="UP000188268">
    <property type="component" value="Unassembled WGS sequence"/>
</dbReference>
<evidence type="ECO:0000256" key="1">
    <source>
        <dbReference type="SAM" id="MobiDB-lite"/>
    </source>
</evidence>
<sequence>MARLFFSKSFNACSKPSQQDISHHQVHETHQARAL</sequence>
<organism evidence="2 3">
    <name type="scientific">Corchorus capsularis</name>
    <name type="common">Jute</name>
    <dbReference type="NCBI Taxonomy" id="210143"/>
    <lineage>
        <taxon>Eukaryota</taxon>
        <taxon>Viridiplantae</taxon>
        <taxon>Streptophyta</taxon>
        <taxon>Embryophyta</taxon>
        <taxon>Tracheophyta</taxon>
        <taxon>Spermatophyta</taxon>
        <taxon>Magnoliopsida</taxon>
        <taxon>eudicotyledons</taxon>
        <taxon>Gunneridae</taxon>
        <taxon>Pentapetalae</taxon>
        <taxon>rosids</taxon>
        <taxon>malvids</taxon>
        <taxon>Malvales</taxon>
        <taxon>Malvaceae</taxon>
        <taxon>Grewioideae</taxon>
        <taxon>Apeibeae</taxon>
        <taxon>Corchorus</taxon>
    </lineage>
</organism>
<dbReference type="Gramene" id="OMO80323">
    <property type="protein sequence ID" value="OMO80323"/>
    <property type="gene ID" value="CCACVL1_13042"/>
</dbReference>
<feature type="compositionally biased region" description="Basic and acidic residues" evidence="1">
    <location>
        <begin position="21"/>
        <end position="35"/>
    </location>
</feature>
<evidence type="ECO:0000313" key="2">
    <source>
        <dbReference type="EMBL" id="OMO80323.1"/>
    </source>
</evidence>
<dbReference type="AlphaFoldDB" id="A0A1R3ICK7"/>
<gene>
    <name evidence="2" type="ORF">CCACVL1_13042</name>
</gene>
<feature type="region of interest" description="Disordered" evidence="1">
    <location>
        <begin position="13"/>
        <end position="35"/>
    </location>
</feature>
<evidence type="ECO:0000313" key="3">
    <source>
        <dbReference type="Proteomes" id="UP000188268"/>
    </source>
</evidence>
<dbReference type="EMBL" id="AWWV01010313">
    <property type="protein sequence ID" value="OMO80323.1"/>
    <property type="molecule type" value="Genomic_DNA"/>
</dbReference>
<proteinExistence type="predicted"/>
<reference evidence="2 3" key="1">
    <citation type="submission" date="2013-09" db="EMBL/GenBank/DDBJ databases">
        <title>Corchorus capsularis genome sequencing.</title>
        <authorList>
            <person name="Alam M."/>
            <person name="Haque M.S."/>
            <person name="Islam M.S."/>
            <person name="Emdad E.M."/>
            <person name="Islam M.M."/>
            <person name="Ahmed B."/>
            <person name="Halim A."/>
            <person name="Hossen Q.M.M."/>
            <person name="Hossain M.Z."/>
            <person name="Ahmed R."/>
            <person name="Khan M.M."/>
            <person name="Islam R."/>
            <person name="Rashid M.M."/>
            <person name="Khan S.A."/>
            <person name="Rahman M.S."/>
            <person name="Alam M."/>
        </authorList>
    </citation>
    <scope>NUCLEOTIDE SEQUENCE [LARGE SCALE GENOMIC DNA]</scope>
    <source>
        <strain evidence="3">cv. CVL-1</strain>
        <tissue evidence="2">Whole seedling</tissue>
    </source>
</reference>
<name>A0A1R3ICK7_COCAP</name>
<protein>
    <submittedName>
        <fullName evidence="2">Uncharacterized protein</fullName>
    </submittedName>
</protein>
<accession>A0A1R3ICK7</accession>
<keyword evidence="3" id="KW-1185">Reference proteome</keyword>